<evidence type="ECO:0000313" key="7">
    <source>
        <dbReference type="Proteomes" id="UP000094056"/>
    </source>
</evidence>
<dbReference type="GO" id="GO:0051536">
    <property type="term" value="F:iron-sulfur cluster binding"/>
    <property type="evidence" value="ECO:0007669"/>
    <property type="project" value="UniProtKB-KW"/>
</dbReference>
<dbReference type="InterPro" id="IPR006963">
    <property type="entry name" value="Mopterin_OxRdtase_4Fe-4S_dom"/>
</dbReference>
<dbReference type="CDD" id="cd02766">
    <property type="entry name" value="MopB_3"/>
    <property type="match status" value="1"/>
</dbReference>
<dbReference type="InterPro" id="IPR037920">
    <property type="entry name" value="YoaE_C"/>
</dbReference>
<dbReference type="GO" id="GO:0046872">
    <property type="term" value="F:metal ion binding"/>
    <property type="evidence" value="ECO:0007669"/>
    <property type="project" value="UniProtKB-KW"/>
</dbReference>
<evidence type="ECO:0000259" key="5">
    <source>
        <dbReference type="PROSITE" id="PS51669"/>
    </source>
</evidence>
<dbReference type="Gene3D" id="3.30.2070.10">
    <property type="entry name" value="Formate dehydrogenase/DMSO reductase"/>
    <property type="match status" value="1"/>
</dbReference>
<dbReference type="SUPFAM" id="SSF53706">
    <property type="entry name" value="Formate dehydrogenase/DMSO reductase, domains 1-3"/>
    <property type="match status" value="1"/>
</dbReference>
<dbReference type="EC" id="1.-.-.-" evidence="6"/>
<dbReference type="InterPro" id="IPR009010">
    <property type="entry name" value="Asp_de-COase-like_dom_sf"/>
</dbReference>
<comment type="caution">
    <text evidence="6">The sequence shown here is derived from an EMBL/GenBank/DDBJ whole genome shotgun (WGS) entry which is preliminary data.</text>
</comment>
<dbReference type="Pfam" id="PF00384">
    <property type="entry name" value="Molybdopterin"/>
    <property type="match status" value="1"/>
</dbReference>
<dbReference type="SUPFAM" id="SSF50692">
    <property type="entry name" value="ADC-like"/>
    <property type="match status" value="1"/>
</dbReference>
<organism evidence="6 7">
    <name type="scientific">Candidatus Scalindua rubra</name>
    <dbReference type="NCBI Taxonomy" id="1872076"/>
    <lineage>
        <taxon>Bacteria</taxon>
        <taxon>Pseudomonadati</taxon>
        <taxon>Planctomycetota</taxon>
        <taxon>Candidatus Brocadiia</taxon>
        <taxon>Candidatus Brocadiales</taxon>
        <taxon>Candidatus Scalinduaceae</taxon>
        <taxon>Candidatus Scalindua</taxon>
    </lineage>
</organism>
<dbReference type="PANTHER" id="PTHR43742:SF6">
    <property type="entry name" value="OXIDOREDUCTASE YYAE-RELATED"/>
    <property type="match status" value="1"/>
</dbReference>
<dbReference type="GO" id="GO:0016491">
    <property type="term" value="F:oxidoreductase activity"/>
    <property type="evidence" value="ECO:0007669"/>
    <property type="project" value="UniProtKB-KW"/>
</dbReference>
<reference evidence="6 7" key="1">
    <citation type="submission" date="2016-07" db="EMBL/GenBank/DDBJ databases">
        <title>Draft genome of Scalindua rubra, obtained from a brine-seawater interface in the Red Sea, sheds light on salt adaptation in anammox bacteria.</title>
        <authorList>
            <person name="Speth D.R."/>
            <person name="Lagkouvardos I."/>
            <person name="Wang Y."/>
            <person name="Qian P.-Y."/>
            <person name="Dutilh B.E."/>
            <person name="Jetten M.S."/>
        </authorList>
    </citation>
    <scope>NUCLEOTIDE SEQUENCE [LARGE SCALE GENOMIC DNA]</scope>
    <source>
        <strain evidence="6">BSI-1</strain>
    </source>
</reference>
<dbReference type="EMBL" id="MAYW01000107">
    <property type="protein sequence ID" value="ODS31594.1"/>
    <property type="molecule type" value="Genomic_DNA"/>
</dbReference>
<dbReference type="Gene3D" id="3.40.228.10">
    <property type="entry name" value="Dimethylsulfoxide Reductase, domain 2"/>
    <property type="match status" value="1"/>
</dbReference>
<sequence>MVFCCAKQNLKMNRKFKSVCPHDCPDTCGIISHVEDGKLVKVKGDPDHFVTRGFLCQKVMNYPERVYRSDRILYPLKRVDEKGEGKFTRITWDEAIDTIASRFKDITSKYSSESILPFNGSGTLGLINGNVAGKRLFNRLGSSRLERTICSKGGRVGYKYTLGAAFGSDPLAIPQSKLIISWGTNPYYTNIHQIPLIKEAKKNGASYVVVNPYKVKSVEMADLFIQPTPGSDGALALGIMNVIINNSLYDKDFVGNHTEGFEALSKRVQEYPPDKVEDITGVDKKTIKKFAAIYAGNKPSFIYAGSGMQHHTNGGMMIRTISCLPGLVGAWKHPGGGMFYPNSEAFPIKWDKLEGNDLCPNSPRTINMNQLGETLLNARPCIYGLYIYNSNPAAVLFNQRKVINGLCREDLFTVVHEQVLTDTVRYADIVLPATTQFEQTDLHHSYFHLSLQLNEPVIEPLGESKSNINVFNTLAKAMGFKDKCFDETAIDIVNEALKINSQYLRGITLERLRGEGAIRLNMPGEFHMPYQDLNFPTPSGKIEFYSKKMKLDGYDPLPAYISIEEGPLTSPDLYKRYPIYLLTPSAKSFLNSNFANIRNSRNEEKRPTIEMNVNDARKRKIKTGDMVRVFNGRGEVSLWASVGDDVKEGVAVNKGIWWNSLSPGGCNSNQTTSDRLADMGGGSTYNTNLVQIERVNDDKI</sequence>
<dbReference type="PATRIC" id="fig|1872076.5.peg.3907"/>
<dbReference type="InterPro" id="IPR006656">
    <property type="entry name" value="Mopterin_OxRdtase"/>
</dbReference>
<evidence type="ECO:0000256" key="3">
    <source>
        <dbReference type="ARBA" id="ARBA00023004"/>
    </source>
</evidence>
<gene>
    <name evidence="6" type="ORF">SCARUB_03285</name>
</gene>
<dbReference type="InterPro" id="IPR006657">
    <property type="entry name" value="MoPterin_dinucl-bd_dom"/>
</dbReference>
<proteinExistence type="inferred from homology"/>
<keyword evidence="6" id="KW-0560">Oxidoreductase</keyword>
<dbReference type="InterPro" id="IPR050612">
    <property type="entry name" value="Prok_Mopterin_Oxidored"/>
</dbReference>
<evidence type="ECO:0000256" key="2">
    <source>
        <dbReference type="ARBA" id="ARBA00022723"/>
    </source>
</evidence>
<dbReference type="AlphaFoldDB" id="A0A1E3X9C8"/>
<feature type="domain" description="4Fe-4S Mo/W bis-MGD-type" evidence="5">
    <location>
        <begin position="13"/>
        <end position="70"/>
    </location>
</feature>
<protein>
    <submittedName>
        <fullName evidence="6">Molybdopterin oxidoreductase, molybdopterin-containing subunit</fullName>
        <ecNumber evidence="6">1.-.-.-</ecNumber>
    </submittedName>
</protein>
<dbReference type="Pfam" id="PF01568">
    <property type="entry name" value="Molydop_binding"/>
    <property type="match status" value="1"/>
</dbReference>
<dbReference type="CDD" id="cd02786">
    <property type="entry name" value="MopB_CT_3"/>
    <property type="match status" value="1"/>
</dbReference>
<name>A0A1E3X9C8_9BACT</name>
<comment type="similarity">
    <text evidence="1">Belongs to the prokaryotic molybdopterin-containing oxidoreductase family.</text>
</comment>
<keyword evidence="2" id="KW-0479">Metal-binding</keyword>
<evidence type="ECO:0000256" key="4">
    <source>
        <dbReference type="ARBA" id="ARBA00023014"/>
    </source>
</evidence>
<dbReference type="Gene3D" id="2.20.25.90">
    <property type="entry name" value="ADC-like domains"/>
    <property type="match status" value="1"/>
</dbReference>
<dbReference type="Gene3D" id="2.40.40.20">
    <property type="match status" value="1"/>
</dbReference>
<accession>A0A1E3X9C8</accession>
<dbReference type="GO" id="GO:0043546">
    <property type="term" value="F:molybdopterin cofactor binding"/>
    <property type="evidence" value="ECO:0007669"/>
    <property type="project" value="InterPro"/>
</dbReference>
<dbReference type="Pfam" id="PF04879">
    <property type="entry name" value="Molybdop_Fe4S4"/>
    <property type="match status" value="1"/>
</dbReference>
<dbReference type="Proteomes" id="UP000094056">
    <property type="component" value="Unassembled WGS sequence"/>
</dbReference>
<evidence type="ECO:0000256" key="1">
    <source>
        <dbReference type="ARBA" id="ARBA00010312"/>
    </source>
</evidence>
<dbReference type="Gene3D" id="3.40.50.740">
    <property type="match status" value="1"/>
</dbReference>
<keyword evidence="4" id="KW-0411">Iron-sulfur</keyword>
<evidence type="ECO:0000313" key="6">
    <source>
        <dbReference type="EMBL" id="ODS31594.1"/>
    </source>
</evidence>
<dbReference type="PANTHER" id="PTHR43742">
    <property type="entry name" value="TRIMETHYLAMINE-N-OXIDE REDUCTASE"/>
    <property type="match status" value="1"/>
</dbReference>
<dbReference type="PROSITE" id="PS51669">
    <property type="entry name" value="4FE4S_MOW_BIS_MGD"/>
    <property type="match status" value="1"/>
</dbReference>
<dbReference type="SMART" id="SM00926">
    <property type="entry name" value="Molybdop_Fe4S4"/>
    <property type="match status" value="1"/>
</dbReference>
<keyword evidence="3" id="KW-0408">Iron</keyword>